<evidence type="ECO:0000256" key="1">
    <source>
        <dbReference type="ARBA" id="ARBA00022448"/>
    </source>
</evidence>
<reference evidence="8 9" key="1">
    <citation type="submission" date="2018-04" db="EMBL/GenBank/DDBJ databases">
        <title>Genomic Encyclopedia of Archaeal and Bacterial Type Strains, Phase II (KMG-II): from individual species to whole genera.</title>
        <authorList>
            <person name="Goeker M."/>
        </authorList>
    </citation>
    <scope>NUCLEOTIDE SEQUENCE [LARGE SCALE GENOMIC DNA]</scope>
    <source>
        <strain evidence="8 9">DSM 18064</strain>
    </source>
</reference>
<dbReference type="SUPFAM" id="SSF46626">
    <property type="entry name" value="Cytochrome c"/>
    <property type="match status" value="2"/>
</dbReference>
<proteinExistence type="predicted"/>
<dbReference type="PRINTS" id="PR00604">
    <property type="entry name" value="CYTCHRMECIAB"/>
</dbReference>
<dbReference type="InterPro" id="IPR036909">
    <property type="entry name" value="Cyt_c-like_dom_sf"/>
</dbReference>
<keyword evidence="1" id="KW-0813">Transport</keyword>
<dbReference type="Proteomes" id="UP000243859">
    <property type="component" value="Unassembled WGS sequence"/>
</dbReference>
<feature type="domain" description="Cytochrome c" evidence="7">
    <location>
        <begin position="36"/>
        <end position="139"/>
    </location>
</feature>
<dbReference type="GO" id="GO:0009055">
    <property type="term" value="F:electron transfer activity"/>
    <property type="evidence" value="ECO:0007669"/>
    <property type="project" value="InterPro"/>
</dbReference>
<dbReference type="AlphaFoldDB" id="A0A2T5BPX4"/>
<evidence type="ECO:0000313" key="9">
    <source>
        <dbReference type="Proteomes" id="UP000243859"/>
    </source>
</evidence>
<evidence type="ECO:0000256" key="4">
    <source>
        <dbReference type="ARBA" id="ARBA00022982"/>
    </source>
</evidence>
<dbReference type="GO" id="GO:0046872">
    <property type="term" value="F:metal ion binding"/>
    <property type="evidence" value="ECO:0007669"/>
    <property type="project" value="UniProtKB-KW"/>
</dbReference>
<evidence type="ECO:0000313" key="8">
    <source>
        <dbReference type="EMBL" id="PTN01081.1"/>
    </source>
</evidence>
<accession>A0A2T5BPX4</accession>
<name>A0A2T5BPX4_9RHOB</name>
<evidence type="ECO:0000256" key="3">
    <source>
        <dbReference type="ARBA" id="ARBA00022723"/>
    </source>
</evidence>
<evidence type="ECO:0000256" key="2">
    <source>
        <dbReference type="ARBA" id="ARBA00022617"/>
    </source>
</evidence>
<sequence length="245" mass="26393">MIHALRLMGERGVTGLALCLAFGAQAQEAPRAVPIGDVARGAEVWVFCSGCHQIGAGAENGIGPHLNRIFGRRAASVPEFPYSRSMQRAGRDQLIWTLETLDAYLENPKALVSGTRMSFEGLPDPEERADLLAYLRDFSASPANIPEAAPTARALVPALAPEVLAIAGDTAYGEYLSSECKTCHQSDGSDEGIPSIVLWPEEDFVLAMHAYKQKLRPHPVMQMMAGRLSDEEIAALAAYFGKLGL</sequence>
<keyword evidence="3 6" id="KW-0479">Metal-binding</keyword>
<keyword evidence="9" id="KW-1185">Reference proteome</keyword>
<dbReference type="InterPro" id="IPR002327">
    <property type="entry name" value="Cyt_c_1A/1B"/>
</dbReference>
<feature type="domain" description="Cytochrome c" evidence="7">
    <location>
        <begin position="168"/>
        <end position="244"/>
    </location>
</feature>
<dbReference type="InterPro" id="IPR009056">
    <property type="entry name" value="Cyt_c-like_dom"/>
</dbReference>
<evidence type="ECO:0000256" key="6">
    <source>
        <dbReference type="PROSITE-ProRule" id="PRU00433"/>
    </source>
</evidence>
<dbReference type="PANTHER" id="PTHR11961">
    <property type="entry name" value="CYTOCHROME C"/>
    <property type="match status" value="1"/>
</dbReference>
<dbReference type="PROSITE" id="PS51007">
    <property type="entry name" value="CYTC"/>
    <property type="match status" value="2"/>
</dbReference>
<dbReference type="Gene3D" id="1.10.760.10">
    <property type="entry name" value="Cytochrome c-like domain"/>
    <property type="match status" value="2"/>
</dbReference>
<evidence type="ECO:0000256" key="5">
    <source>
        <dbReference type="ARBA" id="ARBA00023004"/>
    </source>
</evidence>
<dbReference type="RefSeq" id="WP_242509460.1">
    <property type="nucleotide sequence ID" value="NZ_NHSI01000025.1"/>
</dbReference>
<dbReference type="EMBL" id="QAAA01000017">
    <property type="protein sequence ID" value="PTN01081.1"/>
    <property type="molecule type" value="Genomic_DNA"/>
</dbReference>
<keyword evidence="2 6" id="KW-0349">Heme</keyword>
<comment type="caution">
    <text evidence="8">The sequence shown here is derived from an EMBL/GenBank/DDBJ whole genome shotgun (WGS) entry which is preliminary data.</text>
</comment>
<gene>
    <name evidence="8" type="ORF">C8N32_11729</name>
</gene>
<keyword evidence="4" id="KW-0249">Electron transport</keyword>
<dbReference type="GO" id="GO:0020037">
    <property type="term" value="F:heme binding"/>
    <property type="evidence" value="ECO:0007669"/>
    <property type="project" value="InterPro"/>
</dbReference>
<organism evidence="8 9">
    <name type="scientific">Rhodovulum imhoffii</name>
    <dbReference type="NCBI Taxonomy" id="365340"/>
    <lineage>
        <taxon>Bacteria</taxon>
        <taxon>Pseudomonadati</taxon>
        <taxon>Pseudomonadota</taxon>
        <taxon>Alphaproteobacteria</taxon>
        <taxon>Rhodobacterales</taxon>
        <taxon>Paracoccaceae</taxon>
        <taxon>Rhodovulum</taxon>
    </lineage>
</organism>
<dbReference type="Pfam" id="PF00034">
    <property type="entry name" value="Cytochrom_C"/>
    <property type="match status" value="1"/>
</dbReference>
<evidence type="ECO:0000259" key="7">
    <source>
        <dbReference type="PROSITE" id="PS51007"/>
    </source>
</evidence>
<protein>
    <submittedName>
        <fullName evidence="8">Sulfide dehydrogenase (Flavocytochrome c) cytochrome c subunit</fullName>
    </submittedName>
</protein>
<keyword evidence="5 6" id="KW-0408">Iron</keyword>